<organism evidence="1">
    <name type="scientific">Cucumis melo</name>
    <name type="common">Muskmelon</name>
    <dbReference type="NCBI Taxonomy" id="3656"/>
    <lineage>
        <taxon>Eukaryota</taxon>
        <taxon>Viridiplantae</taxon>
        <taxon>Streptophyta</taxon>
        <taxon>Embryophyta</taxon>
        <taxon>Tracheophyta</taxon>
        <taxon>Spermatophyta</taxon>
        <taxon>Magnoliopsida</taxon>
        <taxon>eudicotyledons</taxon>
        <taxon>Gunneridae</taxon>
        <taxon>Pentapetalae</taxon>
        <taxon>rosids</taxon>
        <taxon>fabids</taxon>
        <taxon>Cucurbitales</taxon>
        <taxon>Cucurbitaceae</taxon>
        <taxon>Benincaseae</taxon>
        <taxon>Cucumis</taxon>
    </lineage>
</organism>
<name>A0A9I9CN64_CUCME</name>
<sequence>MEEFVKGEEGSRGLMRALTLQLNADDDDDDDASITSLCWNNGKSGGDLVINKKYKYFNFI</sequence>
<proteinExistence type="predicted"/>
<dbReference type="AlphaFoldDB" id="A0A9I9CN64"/>
<protein>
    <submittedName>
        <fullName evidence="1">Uncharacterized protein</fullName>
    </submittedName>
</protein>
<dbReference type="EnsemblPlants" id="MELO3C006110.2.1">
    <property type="protein sequence ID" value="MELO3C006110.2.1"/>
    <property type="gene ID" value="MELO3C006110.2"/>
</dbReference>
<accession>A0A9I9CN64</accession>
<dbReference type="Gramene" id="MELO3C006110.2.1">
    <property type="protein sequence ID" value="MELO3C006110.2.1"/>
    <property type="gene ID" value="MELO3C006110.2"/>
</dbReference>
<evidence type="ECO:0000313" key="1">
    <source>
        <dbReference type="EnsemblPlants" id="MELO3C006110.2.1"/>
    </source>
</evidence>
<reference evidence="1" key="1">
    <citation type="submission" date="2023-03" db="UniProtKB">
        <authorList>
            <consortium name="EnsemblPlants"/>
        </authorList>
    </citation>
    <scope>IDENTIFICATION</scope>
</reference>